<accession>A0A9P6F1D3</accession>
<dbReference type="EMBL" id="JAAAXW010000243">
    <property type="protein sequence ID" value="KAF9539494.1"/>
    <property type="molecule type" value="Genomic_DNA"/>
</dbReference>
<evidence type="ECO:0000313" key="4">
    <source>
        <dbReference type="Proteomes" id="UP000723463"/>
    </source>
</evidence>
<protein>
    <recommendedName>
        <fullName evidence="2">BTB domain-containing protein</fullName>
    </recommendedName>
</protein>
<comment type="caution">
    <text evidence="3">The sequence shown here is derived from an EMBL/GenBank/DDBJ whole genome shotgun (WGS) entry which is preliminary data.</text>
</comment>
<dbReference type="InterPro" id="IPR011333">
    <property type="entry name" value="SKP1/BTB/POZ_sf"/>
</dbReference>
<dbReference type="Gene3D" id="3.30.710.10">
    <property type="entry name" value="Potassium Channel Kv1.1, Chain A"/>
    <property type="match status" value="1"/>
</dbReference>
<dbReference type="CDD" id="cd18186">
    <property type="entry name" value="BTB_POZ_ZBTB_KLHL-like"/>
    <property type="match status" value="1"/>
</dbReference>
<evidence type="ECO:0000256" key="1">
    <source>
        <dbReference type="SAM" id="MobiDB-lite"/>
    </source>
</evidence>
<proteinExistence type="predicted"/>
<dbReference type="Proteomes" id="UP000723463">
    <property type="component" value="Unassembled WGS sequence"/>
</dbReference>
<keyword evidence="4" id="KW-1185">Reference proteome</keyword>
<evidence type="ECO:0000313" key="3">
    <source>
        <dbReference type="EMBL" id="KAF9539494.1"/>
    </source>
</evidence>
<name>A0A9P6F1D3_9FUNG</name>
<feature type="region of interest" description="Disordered" evidence="1">
    <location>
        <begin position="80"/>
        <end position="106"/>
    </location>
</feature>
<dbReference type="PROSITE" id="PS50097">
    <property type="entry name" value="BTB"/>
    <property type="match status" value="1"/>
</dbReference>
<dbReference type="SUPFAM" id="SSF54695">
    <property type="entry name" value="POZ domain"/>
    <property type="match status" value="1"/>
</dbReference>
<evidence type="ECO:0000259" key="2">
    <source>
        <dbReference type="PROSITE" id="PS50097"/>
    </source>
</evidence>
<reference evidence="3" key="1">
    <citation type="journal article" date="2020" name="Fungal Divers.">
        <title>Resolving the Mortierellaceae phylogeny through synthesis of multi-gene phylogenetics and phylogenomics.</title>
        <authorList>
            <person name="Vandepol N."/>
            <person name="Liber J."/>
            <person name="Desiro A."/>
            <person name="Na H."/>
            <person name="Kennedy M."/>
            <person name="Barry K."/>
            <person name="Grigoriev I.V."/>
            <person name="Miller A.N."/>
            <person name="O'Donnell K."/>
            <person name="Stajich J.E."/>
            <person name="Bonito G."/>
        </authorList>
    </citation>
    <scope>NUCLEOTIDE SEQUENCE</scope>
    <source>
        <strain evidence="3">NRRL 2591</strain>
    </source>
</reference>
<dbReference type="InterPro" id="IPR000210">
    <property type="entry name" value="BTB/POZ_dom"/>
</dbReference>
<organism evidence="3 4">
    <name type="scientific">Mortierella hygrophila</name>
    <dbReference type="NCBI Taxonomy" id="979708"/>
    <lineage>
        <taxon>Eukaryota</taxon>
        <taxon>Fungi</taxon>
        <taxon>Fungi incertae sedis</taxon>
        <taxon>Mucoromycota</taxon>
        <taxon>Mortierellomycotina</taxon>
        <taxon>Mortierellomycetes</taxon>
        <taxon>Mortierellales</taxon>
        <taxon>Mortierellaceae</taxon>
        <taxon>Mortierella</taxon>
    </lineage>
</organism>
<sequence>MMSEPKSAQDYGSTLSFSILCSTFDVSEAAPYTQTTTRIFDKISANLSQYGCWHCVLTETKRKNQTSIELNLSLTWQSYQGPVSSPSSPTSPNQQETEKGRQGVASNARELISRIQTIKIRSDSTLSEFLVDRLDGHRIFEGDTIQVKVQPERVTRNGRYKFRVVFHTEDISRPWFFEHPIFTSFLDIYTDFEPEQCWKDTPPDVCFYFPASMAVHEPISINAHSSALGESLYFVQRLTEVTEEKATRGSPFYSVLYDITEFTPQVFRAMLRYLYTGRLRLKKRDEEAQKRTTSGVTQNEYKSTSTAASDVCAFGILETEERRKNRRDEPDAVYFEDLYRISERYEIPTLKALSLKAMQCSMDMSVAISLLAKCRPEGREEESEERDKDMSLRDPEAVLNGLQWAMAKDSVKEYIQFFGTEVTTSANDAAPRQGLSVEERNDMVNSFGEDILSNLHRFWE</sequence>
<feature type="compositionally biased region" description="Low complexity" evidence="1">
    <location>
        <begin position="82"/>
        <end position="92"/>
    </location>
</feature>
<gene>
    <name evidence="3" type="ORF">EC957_005375</name>
</gene>
<feature type="domain" description="BTB" evidence="2">
    <location>
        <begin position="209"/>
        <end position="283"/>
    </location>
</feature>
<dbReference type="AlphaFoldDB" id="A0A9P6F1D3"/>